<dbReference type="InterPro" id="IPR005097">
    <property type="entry name" value="Sacchrp_dh_NADP-bd"/>
</dbReference>
<dbReference type="SUPFAM" id="SSF51735">
    <property type="entry name" value="NAD(P)-binding Rossmann-fold domains"/>
    <property type="match status" value="1"/>
</dbReference>
<keyword evidence="3" id="KW-0521">NADP</keyword>
<evidence type="ECO:0000256" key="6">
    <source>
        <dbReference type="ARBA" id="ARBA00023268"/>
    </source>
</evidence>
<evidence type="ECO:0000256" key="3">
    <source>
        <dbReference type="ARBA" id="ARBA00022857"/>
    </source>
</evidence>
<keyword evidence="6" id="KW-0511">Multifunctional enzyme</keyword>
<dbReference type="GO" id="GO:0004753">
    <property type="term" value="F:saccharopine dehydrogenase activity"/>
    <property type="evidence" value="ECO:0007669"/>
    <property type="project" value="TreeGrafter"/>
</dbReference>
<comment type="pathway">
    <text evidence="2">Amino-acid degradation; L-lysine degradation via saccharopine pathway; glutaryl-CoA from L-lysine: step 2/6.</text>
</comment>
<dbReference type="PANTHER" id="PTHR11133">
    <property type="entry name" value="SACCHAROPINE DEHYDROGENASE"/>
    <property type="match status" value="1"/>
</dbReference>
<dbReference type="Gene3D" id="3.40.50.720">
    <property type="entry name" value="NAD(P)-binding Rossmann-like Domain"/>
    <property type="match status" value="2"/>
</dbReference>
<dbReference type="Pfam" id="PF03435">
    <property type="entry name" value="Sacchrp_dh_NADP"/>
    <property type="match status" value="1"/>
</dbReference>
<keyword evidence="5" id="KW-0457">Lysine biosynthesis</keyword>
<dbReference type="SMART" id="SM01003">
    <property type="entry name" value="AlaDh_PNT_N"/>
    <property type="match status" value="1"/>
</dbReference>
<dbReference type="InterPro" id="IPR007886">
    <property type="entry name" value="AlaDH/PNT_N"/>
</dbReference>
<comment type="similarity">
    <text evidence="7">In the C-terminal section; belongs to the saccharopine dehydrogenase family.</text>
</comment>
<organism evidence="10 11">
    <name type="scientific">Exidia glandulosa HHB12029</name>
    <dbReference type="NCBI Taxonomy" id="1314781"/>
    <lineage>
        <taxon>Eukaryota</taxon>
        <taxon>Fungi</taxon>
        <taxon>Dikarya</taxon>
        <taxon>Basidiomycota</taxon>
        <taxon>Agaricomycotina</taxon>
        <taxon>Agaricomycetes</taxon>
        <taxon>Auriculariales</taxon>
        <taxon>Exidiaceae</taxon>
        <taxon>Exidia</taxon>
    </lineage>
</organism>
<proteinExistence type="inferred from homology"/>
<dbReference type="GO" id="GO:0005737">
    <property type="term" value="C:cytoplasm"/>
    <property type="evidence" value="ECO:0007669"/>
    <property type="project" value="TreeGrafter"/>
</dbReference>
<keyword evidence="11" id="KW-1185">Reference proteome</keyword>
<dbReference type="InParanoid" id="A0A166AJR8"/>
<evidence type="ECO:0000256" key="1">
    <source>
        <dbReference type="ARBA" id="ARBA00004682"/>
    </source>
</evidence>
<dbReference type="SUPFAM" id="SSF52283">
    <property type="entry name" value="Formate/glycerate dehydrogenase catalytic domain-like"/>
    <property type="match status" value="1"/>
</dbReference>
<protein>
    <submittedName>
        <fullName evidence="10">Uncharacterized protein</fullName>
    </submittedName>
</protein>
<dbReference type="Pfam" id="PF16653">
    <property type="entry name" value="Sacchrp_dh_C"/>
    <property type="match status" value="1"/>
</dbReference>
<evidence type="ECO:0000259" key="9">
    <source>
        <dbReference type="SMART" id="SM01003"/>
    </source>
</evidence>
<dbReference type="Gene3D" id="3.30.360.10">
    <property type="entry name" value="Dihydrodipicolinate Reductase, domain 2"/>
    <property type="match status" value="1"/>
</dbReference>
<gene>
    <name evidence="10" type="ORF">EXIGLDRAFT_614197</name>
</gene>
<dbReference type="GO" id="GO:0033512">
    <property type="term" value="P:L-lysine catabolic process to acetyl-CoA via saccharopine"/>
    <property type="evidence" value="ECO:0007669"/>
    <property type="project" value="UniProtKB-UniPathway"/>
</dbReference>
<evidence type="ECO:0000256" key="4">
    <source>
        <dbReference type="ARBA" id="ARBA00023002"/>
    </source>
</evidence>
<evidence type="ECO:0000256" key="5">
    <source>
        <dbReference type="ARBA" id="ARBA00023154"/>
    </source>
</evidence>
<dbReference type="STRING" id="1314781.A0A166AJR8"/>
<sequence>MFVARTFSSKPALSRLSARRAASSLVVGIRREDPQRLWERRCPLTPDAVHDLVRDGVRILVQDCHRRIFPVREFVEAGAEVHNTLQPAHIILGIKETPLDELDSLCAPVAGTPRTHIMFSHTTKGQPYNMPLLSRFVGSRDAPTLIDYELLTNEDGTRTVGFGWFAGAAGVVEGLCASAHAHLELGIASPFLNLARPYTYRSLDDMRAALRAVGTMPMPEVLSPFVIAVTGSGNVARGALDLLQELPVHRIPASELPRIVQDPNSAGKIYLVHVRPEEYLFHLDGKPYDRESYYSTPLDYQSRFHELIAPYVSLFVNGTGWRPGFPRLMTTSELGVALQAARAVGPTRLRSIADISCDVEGGLEFMRKATTIDDPYYTAAPEVGGVQVMSIDILPTELPRDASAHFSNALKPYLRALINGEDTPDGALARATVARGGELAGSHEWLMERLPLPKETPAHLLGRGGAGAGAGMFKKKKILLLGSGMVAKPAVDEFLRRGDVSLIVASNNTAEAHDVVRGRANAEVVALDMGDKGKLDSLVEKADVVVSLLPVPFHTTVAEHCIKHAKHLVTASYISPAMRALHSRAAEADVLLLNEIGLDPGIDHCSAIDLRARLEKRGMRITRFASFCGGLPAPECAGDVPLGYKFSWNPRGVLAASTNAARFKLDGTVYTVAGEDLMRRGSYFHDVPLPGAGAPLALEGVANRDSLSYASTYGLGPVQGLATLIRGTLRYRGFSDLLHAFKILGFLNAEEQDRFALPDWRYFVMRCVGGKVGRELYDDASVRAAIADVVASDSGDVDAHDVLQALEWCVFGVLAGNANANPDGLPRVPHGSAPAIDHFAALLAAKLKYFPHERDLVVLAHEIVAVGENDGREETWSSSLVVYGSPNESAMSRCVGLPVAMAALRVLDGEVRSRGVCGPGEEEVYVPVLRDLEHAGLGMVERTRPGRGPLGETLARRWQHKF</sequence>
<reference evidence="10 11" key="1">
    <citation type="journal article" date="2016" name="Mol. Biol. Evol.">
        <title>Comparative Genomics of Early-Diverging Mushroom-Forming Fungi Provides Insights into the Origins of Lignocellulose Decay Capabilities.</title>
        <authorList>
            <person name="Nagy L.G."/>
            <person name="Riley R."/>
            <person name="Tritt A."/>
            <person name="Adam C."/>
            <person name="Daum C."/>
            <person name="Floudas D."/>
            <person name="Sun H."/>
            <person name="Yadav J.S."/>
            <person name="Pangilinan J."/>
            <person name="Larsson K.H."/>
            <person name="Matsuura K."/>
            <person name="Barry K."/>
            <person name="Labutti K."/>
            <person name="Kuo R."/>
            <person name="Ohm R.A."/>
            <person name="Bhattacharya S.S."/>
            <person name="Shirouzu T."/>
            <person name="Yoshinaga Y."/>
            <person name="Martin F.M."/>
            <person name="Grigoriev I.V."/>
            <person name="Hibbett D.S."/>
        </authorList>
    </citation>
    <scope>NUCLEOTIDE SEQUENCE [LARGE SCALE GENOMIC DNA]</scope>
    <source>
        <strain evidence="10 11">HHB12029</strain>
    </source>
</reference>
<dbReference type="SMART" id="SM01002">
    <property type="entry name" value="AlaDh_PNT_C"/>
    <property type="match status" value="1"/>
</dbReference>
<dbReference type="InterPro" id="IPR051168">
    <property type="entry name" value="AASS"/>
</dbReference>
<dbReference type="Proteomes" id="UP000077266">
    <property type="component" value="Unassembled WGS sequence"/>
</dbReference>
<evidence type="ECO:0000313" key="11">
    <source>
        <dbReference type="Proteomes" id="UP000077266"/>
    </source>
</evidence>
<dbReference type="CDD" id="cd12189">
    <property type="entry name" value="LKR_SDH_like"/>
    <property type="match status" value="1"/>
</dbReference>
<keyword evidence="4" id="KW-0560">Oxidoreductase</keyword>
<dbReference type="OrthoDB" id="10059875at2759"/>
<accession>A0A166AJR8</accession>
<evidence type="ECO:0000256" key="2">
    <source>
        <dbReference type="ARBA" id="ARBA00004720"/>
    </source>
</evidence>
<evidence type="ECO:0000256" key="7">
    <source>
        <dbReference type="ARBA" id="ARBA00025744"/>
    </source>
</evidence>
<dbReference type="InterPro" id="IPR032095">
    <property type="entry name" value="Sacchrp_dh-like_C"/>
</dbReference>
<feature type="domain" description="Alanine dehydrogenase/pyridine nucleotide transhydrogenase NAD(H)-binding" evidence="8">
    <location>
        <begin position="209"/>
        <end position="390"/>
    </location>
</feature>
<dbReference type="AlphaFoldDB" id="A0A166AJR8"/>
<dbReference type="Pfam" id="PF05222">
    <property type="entry name" value="AlaDh_PNT_N"/>
    <property type="match status" value="1"/>
</dbReference>
<keyword evidence="5" id="KW-0028">Amino-acid biosynthesis</keyword>
<comment type="pathway">
    <text evidence="1">Amino-acid degradation; L-lysine degradation via saccharopine pathway; glutaryl-CoA from L-lysine: step 1/6.</text>
</comment>
<dbReference type="UniPathway" id="UPA00868">
    <property type="reaction ID" value="UER00835"/>
</dbReference>
<dbReference type="FunFam" id="3.40.50.720:FF:000072">
    <property type="entry name" value="Saccharopine dehydrogenase [NADP(+), L-glutamate-forming]"/>
    <property type="match status" value="1"/>
</dbReference>
<feature type="domain" description="Alanine dehydrogenase/pyridine nucleotide transhydrogenase N-terminal" evidence="9">
    <location>
        <begin position="28"/>
        <end position="169"/>
    </location>
</feature>
<name>A0A166AJR8_EXIGL</name>
<dbReference type="InterPro" id="IPR007698">
    <property type="entry name" value="AlaDH/PNT_NAD(H)-bd"/>
</dbReference>
<dbReference type="PANTHER" id="PTHR11133:SF22">
    <property type="entry name" value="ALPHA-AMINOADIPIC SEMIALDEHYDE SYNTHASE, MITOCHONDRIAL"/>
    <property type="match status" value="1"/>
</dbReference>
<dbReference type="SUPFAM" id="SSF55347">
    <property type="entry name" value="Glyceraldehyde-3-phosphate dehydrogenase-like, C-terminal domain"/>
    <property type="match status" value="1"/>
</dbReference>
<dbReference type="GO" id="GO:0019878">
    <property type="term" value="P:lysine biosynthetic process via aminoadipic acid"/>
    <property type="evidence" value="ECO:0007669"/>
    <property type="project" value="TreeGrafter"/>
</dbReference>
<dbReference type="InterPro" id="IPR036291">
    <property type="entry name" value="NAD(P)-bd_dom_sf"/>
</dbReference>
<evidence type="ECO:0000313" key="10">
    <source>
        <dbReference type="EMBL" id="KZV92569.1"/>
    </source>
</evidence>
<dbReference type="Gene3D" id="1.10.1870.10">
    <property type="entry name" value="Domain 3, Saccharopine reductase"/>
    <property type="match status" value="1"/>
</dbReference>
<dbReference type="EMBL" id="KV426006">
    <property type="protein sequence ID" value="KZV92569.1"/>
    <property type="molecule type" value="Genomic_DNA"/>
</dbReference>
<evidence type="ECO:0000259" key="8">
    <source>
        <dbReference type="SMART" id="SM01002"/>
    </source>
</evidence>